<name>A0AAV5V742_9BILA</name>
<sequence length="184" mass="21200">AKTHPKIFLPLIGQAYKTHAVPLAIRARDCTGLSSLLRRYSEVRWDRRIELRREQLERGLDHEFKISSRSPTIPVHSWSWTLRLSTQGSFSSTPTTEDSLRIFLNAESIDHPRHVEFLVSFVDDRQILKSIVGKNQFTKSRYGCELEMGENISIRELVSDSSKLLNDGELHIQITIRPLNGYEV</sequence>
<comment type="caution">
    <text evidence="1">The sequence shown here is derived from an EMBL/GenBank/DDBJ whole genome shotgun (WGS) entry which is preliminary data.</text>
</comment>
<dbReference type="InterPro" id="IPR008974">
    <property type="entry name" value="TRAF-like"/>
</dbReference>
<feature type="non-terminal residue" evidence="1">
    <location>
        <position position="1"/>
    </location>
</feature>
<reference evidence="1" key="1">
    <citation type="submission" date="2023-10" db="EMBL/GenBank/DDBJ databases">
        <title>Genome assembly of Pristionchus species.</title>
        <authorList>
            <person name="Yoshida K."/>
            <person name="Sommer R.J."/>
        </authorList>
    </citation>
    <scope>NUCLEOTIDE SEQUENCE</scope>
    <source>
        <strain evidence="1">RS5133</strain>
    </source>
</reference>
<dbReference type="Proteomes" id="UP001432322">
    <property type="component" value="Unassembled WGS sequence"/>
</dbReference>
<evidence type="ECO:0000313" key="2">
    <source>
        <dbReference type="Proteomes" id="UP001432322"/>
    </source>
</evidence>
<dbReference type="AlphaFoldDB" id="A0AAV5V742"/>
<protein>
    <recommendedName>
        <fullName evidence="3">MATH domain-containing protein</fullName>
    </recommendedName>
</protein>
<dbReference type="EMBL" id="BTSY01000002">
    <property type="protein sequence ID" value="GMT14567.1"/>
    <property type="molecule type" value="Genomic_DNA"/>
</dbReference>
<evidence type="ECO:0000313" key="1">
    <source>
        <dbReference type="EMBL" id="GMT14567.1"/>
    </source>
</evidence>
<keyword evidence="2" id="KW-1185">Reference proteome</keyword>
<dbReference type="Gene3D" id="2.60.210.10">
    <property type="entry name" value="Apoptosis, Tumor Necrosis Factor Receptor Associated Protein 2, Chain A"/>
    <property type="match status" value="1"/>
</dbReference>
<proteinExistence type="predicted"/>
<gene>
    <name evidence="1" type="ORF">PFISCL1PPCAC_5864</name>
</gene>
<accession>A0AAV5V742</accession>
<organism evidence="1 2">
    <name type="scientific">Pristionchus fissidentatus</name>
    <dbReference type="NCBI Taxonomy" id="1538716"/>
    <lineage>
        <taxon>Eukaryota</taxon>
        <taxon>Metazoa</taxon>
        <taxon>Ecdysozoa</taxon>
        <taxon>Nematoda</taxon>
        <taxon>Chromadorea</taxon>
        <taxon>Rhabditida</taxon>
        <taxon>Rhabditina</taxon>
        <taxon>Diplogasteromorpha</taxon>
        <taxon>Diplogasteroidea</taxon>
        <taxon>Neodiplogasteridae</taxon>
        <taxon>Pristionchus</taxon>
    </lineage>
</organism>
<evidence type="ECO:0008006" key="3">
    <source>
        <dbReference type="Google" id="ProtNLM"/>
    </source>
</evidence>
<dbReference type="SUPFAM" id="SSF49599">
    <property type="entry name" value="TRAF domain-like"/>
    <property type="match status" value="1"/>
</dbReference>